<evidence type="ECO:0000256" key="11">
    <source>
        <dbReference type="ARBA" id="ARBA00031051"/>
    </source>
</evidence>
<accession>A0ABU4RW58</accession>
<evidence type="ECO:0000256" key="3">
    <source>
        <dbReference type="ARBA" id="ARBA00005893"/>
    </source>
</evidence>
<keyword evidence="10 12" id="KW-0448">Lipopolysaccharide biosynthesis</keyword>
<dbReference type="PIRSF" id="PIRSF006118">
    <property type="entry name" value="KDO8-P_Ptase"/>
    <property type="match status" value="1"/>
</dbReference>
<dbReference type="SFLD" id="SFLDG01136">
    <property type="entry name" value="C1.6:_Phosphoserine_Phosphatas"/>
    <property type="match status" value="1"/>
</dbReference>
<dbReference type="GO" id="GO:0016787">
    <property type="term" value="F:hydrolase activity"/>
    <property type="evidence" value="ECO:0007669"/>
    <property type="project" value="UniProtKB-KW"/>
</dbReference>
<protein>
    <recommendedName>
        <fullName evidence="6 12">3-deoxy-D-manno-octulosonate 8-phosphate phosphatase KdsC</fullName>
        <ecNumber evidence="5 12">3.1.3.45</ecNumber>
    </recommendedName>
    <alternativeName>
        <fullName evidence="11 12">KDO 8-P phosphatase</fullName>
    </alternativeName>
</protein>
<evidence type="ECO:0000256" key="6">
    <source>
        <dbReference type="ARBA" id="ARBA00020092"/>
    </source>
</evidence>
<keyword evidence="14" id="KW-1185">Reference proteome</keyword>
<evidence type="ECO:0000256" key="8">
    <source>
        <dbReference type="ARBA" id="ARBA00022801"/>
    </source>
</evidence>
<dbReference type="EC" id="3.1.3.45" evidence="5 12"/>
<name>A0ABU4RW58_9GAMM</name>
<dbReference type="Pfam" id="PF08282">
    <property type="entry name" value="Hydrolase_3"/>
    <property type="match status" value="1"/>
</dbReference>
<dbReference type="InterPro" id="IPR036412">
    <property type="entry name" value="HAD-like_sf"/>
</dbReference>
<dbReference type="CDD" id="cd01630">
    <property type="entry name" value="HAD_KDO-like"/>
    <property type="match status" value="1"/>
</dbReference>
<evidence type="ECO:0000256" key="5">
    <source>
        <dbReference type="ARBA" id="ARBA00013066"/>
    </source>
</evidence>
<dbReference type="SFLD" id="SFLDG01138">
    <property type="entry name" value="C1.6.2:_Deoxy-d-mannose-octulo"/>
    <property type="match status" value="1"/>
</dbReference>
<dbReference type="EMBL" id="JAXAFO010000001">
    <property type="protein sequence ID" value="MDX6847898.1"/>
    <property type="molecule type" value="Genomic_DNA"/>
</dbReference>
<comment type="function">
    <text evidence="12">Catalyzes the hydrolysis of 3-deoxy-D-manno-octulosonate 8-phosphate (KDO 8-P) to 3-deoxy-D-manno-octulosonate (KDO) and inorganic phosphate.</text>
</comment>
<keyword evidence="7 12" id="KW-0479">Metal-binding</keyword>
<comment type="subunit">
    <text evidence="4 12">Homotetramer.</text>
</comment>
<gene>
    <name evidence="13" type="ORF">SCD92_00915</name>
</gene>
<comment type="caution">
    <text evidence="13">The sequence shown here is derived from an EMBL/GenBank/DDBJ whole genome shotgun (WGS) entry which is preliminary data.</text>
</comment>
<sequence>MSEQTLALAKRIKLLILDVDGILSDGKLYYDNHGNEMKSFCTQDGQGIKTLQKHSDVRVAIITGRKSEIVARRAKELGIELVIQGREDKWQALQEVFDQLHLKPEEIAHMGDDWPDLSIMTRVGLALTVPNAHASVAEYAHWISHRSGGDGAVREACDLILQAQGHYTNAMAQHLPQGSL</sequence>
<evidence type="ECO:0000256" key="10">
    <source>
        <dbReference type="ARBA" id="ARBA00022985"/>
    </source>
</evidence>
<dbReference type="PANTHER" id="PTHR21485:SF6">
    <property type="entry name" value="N-ACYLNEURAMINATE CYTIDYLYLTRANSFERASE-RELATED"/>
    <property type="match status" value="1"/>
</dbReference>
<dbReference type="PANTHER" id="PTHR21485">
    <property type="entry name" value="HAD SUPERFAMILY MEMBERS CMAS AND KDSC"/>
    <property type="match status" value="1"/>
</dbReference>
<comment type="cofactor">
    <cofactor evidence="2 12">
        <name>Mg(2+)</name>
        <dbReference type="ChEBI" id="CHEBI:18420"/>
    </cofactor>
</comment>
<evidence type="ECO:0000256" key="9">
    <source>
        <dbReference type="ARBA" id="ARBA00022842"/>
    </source>
</evidence>
<dbReference type="Proteomes" id="UP001273505">
    <property type="component" value="Unassembled WGS sequence"/>
</dbReference>
<comment type="catalytic activity">
    <reaction evidence="1 12">
        <text>3-deoxy-alpha-D-manno-2-octulosonate-8-phosphate + H2O = 3-deoxy-alpha-D-manno-oct-2-ulosonate + phosphate</text>
        <dbReference type="Rhea" id="RHEA:11500"/>
        <dbReference type="ChEBI" id="CHEBI:15377"/>
        <dbReference type="ChEBI" id="CHEBI:43474"/>
        <dbReference type="ChEBI" id="CHEBI:85985"/>
        <dbReference type="ChEBI" id="CHEBI:85986"/>
        <dbReference type="EC" id="3.1.3.45"/>
    </reaction>
</comment>
<dbReference type="Gene3D" id="3.40.50.1000">
    <property type="entry name" value="HAD superfamily/HAD-like"/>
    <property type="match status" value="1"/>
</dbReference>
<dbReference type="SFLD" id="SFLDS00003">
    <property type="entry name" value="Haloacid_Dehalogenase"/>
    <property type="match status" value="1"/>
</dbReference>
<evidence type="ECO:0000313" key="13">
    <source>
        <dbReference type="EMBL" id="MDX6847898.1"/>
    </source>
</evidence>
<evidence type="ECO:0000313" key="14">
    <source>
        <dbReference type="Proteomes" id="UP001273505"/>
    </source>
</evidence>
<evidence type="ECO:0000256" key="7">
    <source>
        <dbReference type="ARBA" id="ARBA00022723"/>
    </source>
</evidence>
<comment type="similarity">
    <text evidence="3 12">Belongs to the KdsC family.</text>
</comment>
<dbReference type="RefSeq" id="WP_302724494.1">
    <property type="nucleotide sequence ID" value="NZ_JAULRU010000797.1"/>
</dbReference>
<evidence type="ECO:0000256" key="2">
    <source>
        <dbReference type="ARBA" id="ARBA00001946"/>
    </source>
</evidence>
<dbReference type="SUPFAM" id="SSF56784">
    <property type="entry name" value="HAD-like"/>
    <property type="match status" value="1"/>
</dbReference>
<organism evidence="13 14">
    <name type="scientific">Gilvimarinus gilvus</name>
    <dbReference type="NCBI Taxonomy" id="3058038"/>
    <lineage>
        <taxon>Bacteria</taxon>
        <taxon>Pseudomonadati</taxon>
        <taxon>Pseudomonadota</taxon>
        <taxon>Gammaproteobacteria</taxon>
        <taxon>Cellvibrionales</taxon>
        <taxon>Cellvibrionaceae</taxon>
        <taxon>Gilvimarinus</taxon>
    </lineage>
</organism>
<keyword evidence="8 12" id="KW-0378">Hydrolase</keyword>
<dbReference type="InterPro" id="IPR010023">
    <property type="entry name" value="KdsC_fam"/>
</dbReference>
<dbReference type="InterPro" id="IPR050793">
    <property type="entry name" value="CMP-NeuNAc_synthase"/>
</dbReference>
<evidence type="ECO:0000256" key="12">
    <source>
        <dbReference type="PIRNR" id="PIRNR006118"/>
    </source>
</evidence>
<dbReference type="InterPro" id="IPR023214">
    <property type="entry name" value="HAD_sf"/>
</dbReference>
<reference evidence="13 14" key="1">
    <citation type="submission" date="2023-11" db="EMBL/GenBank/DDBJ databases">
        <title>Gilvimarinus fulvus sp. nov., isolated from the surface of Kelp.</title>
        <authorList>
            <person name="Sun Y.Y."/>
            <person name="Gong Y."/>
            <person name="Du Z.J."/>
        </authorList>
    </citation>
    <scope>NUCLEOTIDE SEQUENCE [LARGE SCALE GENOMIC DNA]</scope>
    <source>
        <strain evidence="13 14">SDUM040013</strain>
    </source>
</reference>
<proteinExistence type="inferred from homology"/>
<keyword evidence="9 12" id="KW-0460">Magnesium</keyword>
<evidence type="ECO:0000256" key="4">
    <source>
        <dbReference type="ARBA" id="ARBA00011881"/>
    </source>
</evidence>
<evidence type="ECO:0000256" key="1">
    <source>
        <dbReference type="ARBA" id="ARBA00000898"/>
    </source>
</evidence>
<dbReference type="NCBIfam" id="TIGR01670">
    <property type="entry name" value="KdsC-phosphatas"/>
    <property type="match status" value="1"/>
</dbReference>